<feature type="compositionally biased region" description="Basic and acidic residues" evidence="8">
    <location>
        <begin position="264"/>
        <end position="297"/>
    </location>
</feature>
<dbReference type="AlphaFoldDB" id="A0A4W3HJC2"/>
<feature type="compositionally biased region" description="Basic and acidic residues" evidence="8">
    <location>
        <begin position="22"/>
        <end position="35"/>
    </location>
</feature>
<dbReference type="GeneTree" id="ENSGT00390000002808"/>
<evidence type="ECO:0000313" key="10">
    <source>
        <dbReference type="Proteomes" id="UP000314986"/>
    </source>
</evidence>
<keyword evidence="10" id="KW-1185">Reference proteome</keyword>
<dbReference type="PANTHER" id="PTHR13469">
    <property type="entry name" value="HEXAMETHYLENE BISACETAMIDE INDUCIBLE 1"/>
    <property type="match status" value="1"/>
</dbReference>
<evidence type="ECO:0000256" key="8">
    <source>
        <dbReference type="SAM" id="MobiDB-lite"/>
    </source>
</evidence>
<reference evidence="10" key="2">
    <citation type="journal article" date="2007" name="PLoS Biol.">
        <title>Survey sequencing and comparative analysis of the elephant shark (Callorhinchus milii) genome.</title>
        <authorList>
            <person name="Venkatesh B."/>
            <person name="Kirkness E.F."/>
            <person name="Loh Y.H."/>
            <person name="Halpern A.L."/>
            <person name="Lee A.P."/>
            <person name="Johnson J."/>
            <person name="Dandona N."/>
            <person name="Viswanathan L.D."/>
            <person name="Tay A."/>
            <person name="Venter J.C."/>
            <person name="Strausberg R.L."/>
            <person name="Brenner S."/>
        </authorList>
    </citation>
    <scope>NUCLEOTIDE SEQUENCE [LARGE SCALE GENOMIC DNA]</scope>
</reference>
<comment type="similarity">
    <text evidence="2">Belongs to the HEXIM family.</text>
</comment>
<dbReference type="GO" id="GO:0097322">
    <property type="term" value="F:7SK snRNA binding"/>
    <property type="evidence" value="ECO:0007669"/>
    <property type="project" value="TreeGrafter"/>
</dbReference>
<keyword evidence="3" id="KW-0678">Repressor</keyword>
<dbReference type="Proteomes" id="UP000314986">
    <property type="component" value="Unassembled WGS sequence"/>
</dbReference>
<reference evidence="10" key="3">
    <citation type="journal article" date="2014" name="Nature">
        <title>Elephant shark genome provides unique insights into gnathostome evolution.</title>
        <authorList>
            <consortium name="International Elephant Shark Genome Sequencing Consortium"/>
            <person name="Venkatesh B."/>
            <person name="Lee A.P."/>
            <person name="Ravi V."/>
            <person name="Maurya A.K."/>
            <person name="Lian M.M."/>
            <person name="Swann J.B."/>
            <person name="Ohta Y."/>
            <person name="Flajnik M.F."/>
            <person name="Sutoh Y."/>
            <person name="Kasahara M."/>
            <person name="Hoon S."/>
            <person name="Gangu V."/>
            <person name="Roy S.W."/>
            <person name="Irimia M."/>
            <person name="Korzh V."/>
            <person name="Kondrychyn I."/>
            <person name="Lim Z.W."/>
            <person name="Tay B.H."/>
            <person name="Tohari S."/>
            <person name="Kong K.W."/>
            <person name="Ho S."/>
            <person name="Lorente-Galdos B."/>
            <person name="Quilez J."/>
            <person name="Marques-Bonet T."/>
            <person name="Raney B.J."/>
            <person name="Ingham P.W."/>
            <person name="Tay A."/>
            <person name="Hillier L.W."/>
            <person name="Minx P."/>
            <person name="Boehm T."/>
            <person name="Wilson R.K."/>
            <person name="Brenner S."/>
            <person name="Warren W.C."/>
        </authorList>
    </citation>
    <scope>NUCLEOTIDE SEQUENCE [LARGE SCALE GENOMIC DNA]</scope>
</reference>
<comment type="subcellular location">
    <subcellularLocation>
        <location evidence="1">Nucleus</location>
    </subcellularLocation>
</comment>
<name>A0A4W3HJC2_CALMI</name>
<dbReference type="GO" id="GO:0005737">
    <property type="term" value="C:cytoplasm"/>
    <property type="evidence" value="ECO:0007669"/>
    <property type="project" value="InterPro"/>
</dbReference>
<dbReference type="OMA" id="AMYDEVQ"/>
<dbReference type="Gene3D" id="6.10.250.2910">
    <property type="match status" value="1"/>
</dbReference>
<reference evidence="9" key="5">
    <citation type="submission" date="2025-09" db="UniProtKB">
        <authorList>
            <consortium name="Ensembl"/>
        </authorList>
    </citation>
    <scope>IDENTIFICATION</scope>
</reference>
<sequence>RARPPRSLPFTAQAPARAPRARQTDRPTRPRDSLGRLHSLGGGPPRRTSARGGGNDGGGGGAPPQARRQPTPGSDGEVHSAPGKRKHRRRPSKKKRRWKPYFKLTWEEKKELDERESVRAAKTRAEMFAKGFTVAPYNTTQFLMDEHDREEPDLNPGFCPHARGAGKEEESGSDGMGGSGSEFLQRDFCETYERYHAETLQNMSKQELIREYLELEKCLSRLEDENNRLRRRLEATDPRPGLGSGLALGLEPELQEEEEEEEKEREREVQREVERLRAENRRLEEENELSHRGRGGEGEGEILEVGE</sequence>
<feature type="compositionally biased region" description="Basic residues" evidence="8">
    <location>
        <begin position="82"/>
        <end position="100"/>
    </location>
</feature>
<evidence type="ECO:0000256" key="1">
    <source>
        <dbReference type="ARBA" id="ARBA00004123"/>
    </source>
</evidence>
<evidence type="ECO:0000256" key="7">
    <source>
        <dbReference type="ARBA" id="ARBA00023242"/>
    </source>
</evidence>
<reference evidence="9" key="4">
    <citation type="submission" date="2025-08" db="UniProtKB">
        <authorList>
            <consortium name="Ensembl"/>
        </authorList>
    </citation>
    <scope>IDENTIFICATION</scope>
</reference>
<feature type="compositionally biased region" description="Gly residues" evidence="8">
    <location>
        <begin position="51"/>
        <end position="62"/>
    </location>
</feature>
<feature type="region of interest" description="Disordered" evidence="8">
    <location>
        <begin position="232"/>
        <end position="307"/>
    </location>
</feature>
<protein>
    <submittedName>
        <fullName evidence="9">HEXIM P-TEFb complex subunit 1</fullName>
    </submittedName>
</protein>
<evidence type="ECO:0000256" key="4">
    <source>
        <dbReference type="ARBA" id="ARBA00023015"/>
    </source>
</evidence>
<dbReference type="GO" id="GO:0005654">
    <property type="term" value="C:nucleoplasm"/>
    <property type="evidence" value="ECO:0007669"/>
    <property type="project" value="TreeGrafter"/>
</dbReference>
<dbReference type="PRINTS" id="PR02094">
    <property type="entry name" value="HEXIMFAMILY"/>
</dbReference>
<evidence type="ECO:0000256" key="2">
    <source>
        <dbReference type="ARBA" id="ARBA00008409"/>
    </source>
</evidence>
<keyword evidence="4" id="KW-0805">Transcription regulation</keyword>
<evidence type="ECO:0000256" key="3">
    <source>
        <dbReference type="ARBA" id="ARBA00022491"/>
    </source>
</evidence>
<feature type="region of interest" description="Disordered" evidence="8">
    <location>
        <begin position="1"/>
        <end position="101"/>
    </location>
</feature>
<reference evidence="10" key="1">
    <citation type="journal article" date="2006" name="Science">
        <title>Ancient noncoding elements conserved in the human genome.</title>
        <authorList>
            <person name="Venkatesh B."/>
            <person name="Kirkness E.F."/>
            <person name="Loh Y.H."/>
            <person name="Halpern A.L."/>
            <person name="Lee A.P."/>
            <person name="Johnson J."/>
            <person name="Dandona N."/>
            <person name="Viswanathan L.D."/>
            <person name="Tay A."/>
            <person name="Venter J.C."/>
            <person name="Strausberg R.L."/>
            <person name="Brenner S."/>
        </authorList>
    </citation>
    <scope>NUCLEOTIDE SEQUENCE [LARGE SCALE GENOMIC DNA]</scope>
</reference>
<evidence type="ECO:0000256" key="6">
    <source>
        <dbReference type="ARBA" id="ARBA00023163"/>
    </source>
</evidence>
<dbReference type="GO" id="GO:0000122">
    <property type="term" value="P:negative regulation of transcription by RNA polymerase II"/>
    <property type="evidence" value="ECO:0007669"/>
    <property type="project" value="InterPro"/>
</dbReference>
<proteinExistence type="inferred from homology"/>
<dbReference type="InterPro" id="IPR024872">
    <property type="entry name" value="HEXIM"/>
</dbReference>
<keyword evidence="7" id="KW-0539">Nucleus</keyword>
<evidence type="ECO:0000313" key="9">
    <source>
        <dbReference type="Ensembl" id="ENSCMIP00000015177.1"/>
    </source>
</evidence>
<dbReference type="Ensembl" id="ENSCMIT00000015496.1">
    <property type="protein sequence ID" value="ENSCMIP00000015177.1"/>
    <property type="gene ID" value="ENSCMIG00000007442.1"/>
</dbReference>
<feature type="region of interest" description="Disordered" evidence="8">
    <location>
        <begin position="149"/>
        <end position="182"/>
    </location>
</feature>
<feature type="compositionally biased region" description="Acidic residues" evidence="8">
    <location>
        <begin position="298"/>
        <end position="307"/>
    </location>
</feature>
<dbReference type="Pfam" id="PF15313">
    <property type="entry name" value="HEXIM"/>
    <property type="match status" value="1"/>
</dbReference>
<evidence type="ECO:0000256" key="5">
    <source>
        <dbReference type="ARBA" id="ARBA00023054"/>
    </source>
</evidence>
<accession>A0A4W3HJC2</accession>
<dbReference type="PANTHER" id="PTHR13469:SF8">
    <property type="entry name" value="HEXIM P-TEFB COMPLEX SUBUNIT 1"/>
    <property type="match status" value="1"/>
</dbReference>
<dbReference type="GO" id="GO:0004861">
    <property type="term" value="F:cyclin-dependent protein serine/threonine kinase inhibitor activity"/>
    <property type="evidence" value="ECO:0007669"/>
    <property type="project" value="InterPro"/>
</dbReference>
<organism evidence="9 10">
    <name type="scientific">Callorhinchus milii</name>
    <name type="common">Ghost shark</name>
    <dbReference type="NCBI Taxonomy" id="7868"/>
    <lineage>
        <taxon>Eukaryota</taxon>
        <taxon>Metazoa</taxon>
        <taxon>Chordata</taxon>
        <taxon>Craniata</taxon>
        <taxon>Vertebrata</taxon>
        <taxon>Chondrichthyes</taxon>
        <taxon>Holocephali</taxon>
        <taxon>Chimaeriformes</taxon>
        <taxon>Callorhinchidae</taxon>
        <taxon>Callorhinchus</taxon>
    </lineage>
</organism>
<keyword evidence="5" id="KW-0175">Coiled coil</keyword>
<keyword evidence="6" id="KW-0804">Transcription</keyword>
<feature type="compositionally biased region" description="Acidic residues" evidence="8">
    <location>
        <begin position="253"/>
        <end position="263"/>
    </location>
</feature>